<organism evidence="2 3">
    <name type="scientific">Maribellus comscasis</name>
    <dbReference type="NCBI Taxonomy" id="2681766"/>
    <lineage>
        <taxon>Bacteria</taxon>
        <taxon>Pseudomonadati</taxon>
        <taxon>Bacteroidota</taxon>
        <taxon>Bacteroidia</taxon>
        <taxon>Marinilabiliales</taxon>
        <taxon>Prolixibacteraceae</taxon>
        <taxon>Maribellus</taxon>
    </lineage>
</organism>
<reference evidence="2 3" key="1">
    <citation type="submission" date="2019-11" db="EMBL/GenBank/DDBJ databases">
        <authorList>
            <person name="Zheng R.K."/>
            <person name="Sun C.M."/>
        </authorList>
    </citation>
    <scope>NUCLEOTIDE SEQUENCE [LARGE SCALE GENOMIC DNA]</scope>
    <source>
        <strain evidence="2 3">WC007</strain>
    </source>
</reference>
<dbReference type="EMBL" id="CP046401">
    <property type="protein sequence ID" value="QGY45793.1"/>
    <property type="molecule type" value="Genomic_DNA"/>
</dbReference>
<protein>
    <submittedName>
        <fullName evidence="2">Uncharacterized protein</fullName>
    </submittedName>
</protein>
<accession>A0A6I6K2P1</accession>
<dbReference type="AlphaFoldDB" id="A0A6I6K2P1"/>
<gene>
    <name evidence="2" type="ORF">GM418_19575</name>
</gene>
<keyword evidence="3" id="KW-1185">Reference proteome</keyword>
<sequence>MVVLSHEVILHHHHDDVADGLFSNQIAAESPDEKSDERNPDDEHNHPFPLHHHISATSDLVYARINLNESNPLNKITTLFVVTVVFWNDFSEPPDFANNNYENKTFLISSLFNPEANGLRGPPSIV</sequence>
<proteinExistence type="predicted"/>
<feature type="region of interest" description="Disordered" evidence="1">
    <location>
        <begin position="27"/>
        <end position="49"/>
    </location>
</feature>
<dbReference type="KEGG" id="mcos:GM418_19575"/>
<evidence type="ECO:0000256" key="1">
    <source>
        <dbReference type="SAM" id="MobiDB-lite"/>
    </source>
</evidence>
<evidence type="ECO:0000313" key="2">
    <source>
        <dbReference type="EMBL" id="QGY45793.1"/>
    </source>
</evidence>
<name>A0A6I6K2P1_9BACT</name>
<evidence type="ECO:0000313" key="3">
    <source>
        <dbReference type="Proteomes" id="UP000428260"/>
    </source>
</evidence>
<feature type="compositionally biased region" description="Basic and acidic residues" evidence="1">
    <location>
        <begin position="31"/>
        <end position="46"/>
    </location>
</feature>
<dbReference type="Proteomes" id="UP000428260">
    <property type="component" value="Chromosome"/>
</dbReference>
<dbReference type="RefSeq" id="WP_158868933.1">
    <property type="nucleotide sequence ID" value="NZ_CP046401.1"/>
</dbReference>